<feature type="domain" description="MgtC/SapB/SrpB/YhiD N-terminal" evidence="2">
    <location>
        <begin position="15"/>
        <end position="139"/>
    </location>
</feature>
<dbReference type="AlphaFoldDB" id="A0A162KII4"/>
<feature type="domain" description="DUF4010" evidence="3">
    <location>
        <begin position="187"/>
        <end position="428"/>
    </location>
</feature>
<dbReference type="Pfam" id="PF13194">
    <property type="entry name" value="DUF4010"/>
    <property type="match status" value="1"/>
</dbReference>
<feature type="transmembrane region" description="Helical" evidence="1">
    <location>
        <begin position="6"/>
        <end position="25"/>
    </location>
</feature>
<evidence type="ECO:0000259" key="3">
    <source>
        <dbReference type="Pfam" id="PF13194"/>
    </source>
</evidence>
<dbReference type="OrthoDB" id="9813718at2"/>
<evidence type="ECO:0000313" key="5">
    <source>
        <dbReference type="Proteomes" id="UP000075787"/>
    </source>
</evidence>
<evidence type="ECO:0000313" key="4">
    <source>
        <dbReference type="EMBL" id="KYO51363.1"/>
    </source>
</evidence>
<keyword evidence="1" id="KW-0812">Transmembrane</keyword>
<protein>
    <submittedName>
        <fullName evidence="4">Uncharacterized protein</fullName>
    </submittedName>
</protein>
<evidence type="ECO:0000256" key="1">
    <source>
        <dbReference type="SAM" id="Phobius"/>
    </source>
</evidence>
<feature type="transmembrane region" description="Helical" evidence="1">
    <location>
        <begin position="435"/>
        <end position="453"/>
    </location>
</feature>
<dbReference type="Pfam" id="PF02308">
    <property type="entry name" value="MgtC"/>
    <property type="match status" value="1"/>
</dbReference>
<proteinExistence type="predicted"/>
<dbReference type="GeneID" id="97242628"/>
<dbReference type="PANTHER" id="PTHR39084:SF1">
    <property type="entry name" value="DUF4010 DOMAIN-CONTAINING PROTEIN"/>
    <property type="match status" value="1"/>
</dbReference>
<feature type="transmembrane region" description="Helical" evidence="1">
    <location>
        <begin position="149"/>
        <end position="167"/>
    </location>
</feature>
<evidence type="ECO:0000259" key="2">
    <source>
        <dbReference type="Pfam" id="PF02308"/>
    </source>
</evidence>
<dbReference type="InterPro" id="IPR049177">
    <property type="entry name" value="MgtC_SapB_SrpB_YhiD_N"/>
</dbReference>
<keyword evidence="1" id="KW-0472">Membrane</keyword>
<comment type="caution">
    <text evidence="4">The sequence shown here is derived from an EMBL/GenBank/DDBJ whole genome shotgun (WGS) entry which is preliminary data.</text>
</comment>
<name>A0A162KII4_9PROT</name>
<reference evidence="4 5" key="1">
    <citation type="submission" date="2015-12" db="EMBL/GenBank/DDBJ databases">
        <title>Genome sequence of Tistrella mobilis MCCC 1A02139.</title>
        <authorList>
            <person name="Lu L."/>
            <person name="Lai Q."/>
            <person name="Shao Z."/>
            <person name="Qian P."/>
        </authorList>
    </citation>
    <scope>NUCLEOTIDE SEQUENCE [LARGE SCALE GENOMIC DNA]</scope>
    <source>
        <strain evidence="4 5">MCCC 1A02139</strain>
    </source>
</reference>
<feature type="transmembrane region" description="Helical" evidence="1">
    <location>
        <begin position="272"/>
        <end position="293"/>
    </location>
</feature>
<organism evidence="4 5">
    <name type="scientific">Tistrella mobilis</name>
    <dbReference type="NCBI Taxonomy" id="171437"/>
    <lineage>
        <taxon>Bacteria</taxon>
        <taxon>Pseudomonadati</taxon>
        <taxon>Pseudomonadota</taxon>
        <taxon>Alphaproteobacteria</taxon>
        <taxon>Geminicoccales</taxon>
        <taxon>Geminicoccaceae</taxon>
        <taxon>Tistrella</taxon>
    </lineage>
</organism>
<gene>
    <name evidence="4" type="ORF">AUP44_09415</name>
</gene>
<keyword evidence="1" id="KW-1133">Transmembrane helix</keyword>
<sequence>MPELAWPTPYLDVASALAIGALIGFEREKHKADEHLQGALGLRSFIIAALAGAVGALMTRAIDSPWPLVAVLLAVSGVVVASYVVEVSLDPRKSGATTELAAVATTALAALAVLGHRDMAVPLAVACAAALAFKKPLRRVVKGFDKADLLGMMKLLIASFIVLPLLPDRTLDPFDALNPYRLWLLVILITALGLVGYVAVRRFGARTGTLMTAVAGALVSSTAVTLSLARHAAAVDGNAVRPAAGGILIGWSVMAGRIAVLLVAVNPSLLVLLWPVLLALILPAMAGAAWLLLRPTGAAAPAAAPVGDGMAGDGVASDGAASDGGAGNGAARVSAAVANPFSLGPAIRFAGLMAVIMFASALAERYLAPEALVAVGALSGLADVDAITVSMAERSLAEAARLDVAAAAIVAAALVNTGVKYGLAATAGGRVMARLLAPATAVSLLAALAAAWLRL</sequence>
<feature type="transmembrane region" description="Helical" evidence="1">
    <location>
        <begin position="371"/>
        <end position="392"/>
    </location>
</feature>
<feature type="transmembrane region" description="Helical" evidence="1">
    <location>
        <begin position="346"/>
        <end position="364"/>
    </location>
</feature>
<feature type="transmembrane region" description="Helical" evidence="1">
    <location>
        <begin position="68"/>
        <end position="85"/>
    </location>
</feature>
<feature type="transmembrane region" description="Helical" evidence="1">
    <location>
        <begin position="245"/>
        <end position="265"/>
    </location>
</feature>
<feature type="transmembrane region" description="Helical" evidence="1">
    <location>
        <begin position="182"/>
        <end position="200"/>
    </location>
</feature>
<dbReference type="InterPro" id="IPR025105">
    <property type="entry name" value="DUF4010"/>
</dbReference>
<dbReference type="PANTHER" id="PTHR39084">
    <property type="entry name" value="MEMBRANE PROTEIN-RELATED"/>
    <property type="match status" value="1"/>
</dbReference>
<dbReference type="RefSeq" id="WP_062766480.1">
    <property type="nucleotide sequence ID" value="NZ_CP121045.1"/>
</dbReference>
<feature type="transmembrane region" description="Helical" evidence="1">
    <location>
        <begin position="45"/>
        <end position="62"/>
    </location>
</feature>
<feature type="transmembrane region" description="Helical" evidence="1">
    <location>
        <begin position="212"/>
        <end position="233"/>
    </location>
</feature>
<dbReference type="EMBL" id="LPZR01000175">
    <property type="protein sequence ID" value="KYO51363.1"/>
    <property type="molecule type" value="Genomic_DNA"/>
</dbReference>
<feature type="transmembrane region" description="Helical" evidence="1">
    <location>
        <begin position="404"/>
        <end position="423"/>
    </location>
</feature>
<dbReference type="Proteomes" id="UP000075787">
    <property type="component" value="Unassembled WGS sequence"/>
</dbReference>
<accession>A0A162KII4</accession>